<dbReference type="EMBL" id="LYBM01000061">
    <property type="protein sequence ID" value="ODA29887.1"/>
    <property type="molecule type" value="Genomic_DNA"/>
</dbReference>
<comment type="caution">
    <text evidence="1">The sequence shown here is derived from an EMBL/GenBank/DDBJ whole genome shotgun (WGS) entry which is preliminary data.</text>
</comment>
<dbReference type="Proteomes" id="UP000094936">
    <property type="component" value="Unassembled WGS sequence"/>
</dbReference>
<name>A0A1C3E9D8_9GAMM</name>
<keyword evidence="2" id="KW-1185">Reference proteome</keyword>
<dbReference type="STRING" id="1080227.A8L45_21510"/>
<proteinExistence type="predicted"/>
<sequence length="79" mass="8903">MKNNIVSRVRKIHFNGSLTKAAQYFNVSSTAYHKWESDGEFPAKSGRMQQAHVLTGYSYQVLTPSIFVLPKRAENTTPA</sequence>
<reference evidence="1 2" key="1">
    <citation type="submission" date="2016-05" db="EMBL/GenBank/DDBJ databases">
        <title>Genomic Taxonomy of the Vibrionaceae.</title>
        <authorList>
            <person name="Gomez-Gil B."/>
            <person name="Enciso-Ibarra J."/>
        </authorList>
    </citation>
    <scope>NUCLEOTIDE SEQUENCE [LARGE SCALE GENOMIC DNA]</scope>
    <source>
        <strain evidence="1 2">CAIM 1920</strain>
    </source>
</reference>
<evidence type="ECO:0000313" key="2">
    <source>
        <dbReference type="Proteomes" id="UP000094936"/>
    </source>
</evidence>
<dbReference type="RefSeq" id="WP_068905419.1">
    <property type="nucleotide sequence ID" value="NZ_JBHUIF010000013.1"/>
</dbReference>
<organism evidence="1 2">
    <name type="scientific">Veronia pacifica</name>
    <dbReference type="NCBI Taxonomy" id="1080227"/>
    <lineage>
        <taxon>Bacteria</taxon>
        <taxon>Pseudomonadati</taxon>
        <taxon>Pseudomonadota</taxon>
        <taxon>Gammaproteobacteria</taxon>
        <taxon>Vibrionales</taxon>
        <taxon>Vibrionaceae</taxon>
        <taxon>Veronia</taxon>
    </lineage>
</organism>
<accession>A0A1C3E9D8</accession>
<protein>
    <recommendedName>
        <fullName evidence="3">HTH cro/C1-type domain-containing protein</fullName>
    </recommendedName>
</protein>
<evidence type="ECO:0008006" key="3">
    <source>
        <dbReference type="Google" id="ProtNLM"/>
    </source>
</evidence>
<gene>
    <name evidence="1" type="ORF">A8L45_21510</name>
</gene>
<dbReference type="AlphaFoldDB" id="A0A1C3E9D8"/>
<evidence type="ECO:0000313" key="1">
    <source>
        <dbReference type="EMBL" id="ODA29887.1"/>
    </source>
</evidence>